<evidence type="ECO:0000256" key="7">
    <source>
        <dbReference type="ARBA" id="ARBA00023157"/>
    </source>
</evidence>
<dbReference type="Proteomes" id="UP000694727">
    <property type="component" value="Unplaced"/>
</dbReference>
<dbReference type="Ensembl" id="ENSSSCT00035005493.1">
    <property type="protein sequence ID" value="ENSSSCP00035001925.1"/>
    <property type="gene ID" value="ENSSSCG00035004341.1"/>
</dbReference>
<evidence type="ECO:0000256" key="2">
    <source>
        <dbReference type="ARBA" id="ARBA00022707"/>
    </source>
</evidence>
<keyword evidence="4 11" id="KW-0175">Coiled coil</keyword>
<evidence type="ECO:0000256" key="4">
    <source>
        <dbReference type="ARBA" id="ARBA00023054"/>
    </source>
</evidence>
<dbReference type="PANTHER" id="PTHR47609:SF1">
    <property type="entry name" value="MICOS COMPLEX SUBUNIT MIC25"/>
    <property type="match status" value="1"/>
</dbReference>
<dbReference type="InterPro" id="IPR007964">
    <property type="entry name" value="MIC19/MIC25"/>
</dbReference>
<feature type="region of interest" description="Disordered" evidence="12">
    <location>
        <begin position="35"/>
        <end position="85"/>
    </location>
</feature>
<dbReference type="AlphaFoldDB" id="A0A4X1TXE3"/>
<evidence type="ECO:0000313" key="14">
    <source>
        <dbReference type="Proteomes" id="UP000314985"/>
    </source>
</evidence>
<protein>
    <recommendedName>
        <fullName evidence="15">Coiled-coil-helix-coiled-coil-helix domain containing 6</fullName>
    </recommendedName>
</protein>
<dbReference type="Proteomes" id="UP000314985">
    <property type="component" value="Chromosome 13"/>
</dbReference>
<evidence type="ECO:0000313" key="13">
    <source>
        <dbReference type="Ensembl" id="ENSSSCP00070020111.1"/>
    </source>
</evidence>
<feature type="compositionally biased region" description="Basic and acidic residues" evidence="12">
    <location>
        <begin position="63"/>
        <end position="74"/>
    </location>
</feature>
<evidence type="ECO:0000256" key="1">
    <source>
        <dbReference type="ARBA" id="ARBA00002689"/>
    </source>
</evidence>
<reference evidence="13" key="2">
    <citation type="submission" date="2025-05" db="UniProtKB">
        <authorList>
            <consortium name="Ensembl"/>
        </authorList>
    </citation>
    <scope>IDENTIFICATION</scope>
</reference>
<dbReference type="Ensembl" id="ENSSSCT00025003702.1">
    <property type="protein sequence ID" value="ENSSSCP00025001412.1"/>
    <property type="gene ID" value="ENSSSCG00025002793.1"/>
</dbReference>
<dbReference type="Proteomes" id="UP000694725">
    <property type="component" value="Unplaced"/>
</dbReference>
<keyword evidence="3" id="KW-0999">Mitochondrion inner membrane</keyword>
<sequence length="250" mass="26835">MGSAESSEGRRASFGMDEEERVRVLQGIRLSESVVTRMKNSSQPARTGPTAPPPAALGSSRGLDTDCKVSRPEYGRGWQPSGAEVGPLRRCEEELAMGQGQLPHVAVREGEAALRREEISVDQEKQRSARMARELESREAELRRRDAFYKEQLGGLERKAPQAGARVLGAAGPDPPLLPRPPAGGAAVLGPGQGLPTLCERCPQGLMSSLPPGLVVTWSPEERPVWDHSPQTLLPLTAACPTGHLRCPCA</sequence>
<keyword evidence="6" id="KW-0472">Membrane</keyword>
<dbReference type="Pfam" id="PF05300">
    <property type="entry name" value="MIC19_MIC25"/>
    <property type="match status" value="1"/>
</dbReference>
<evidence type="ECO:0000256" key="6">
    <source>
        <dbReference type="ARBA" id="ARBA00023136"/>
    </source>
</evidence>
<name>A0A4X1TXE3_PIG</name>
<reference evidence="13 14" key="1">
    <citation type="submission" date="2017-08" db="EMBL/GenBank/DDBJ databases">
        <title>USMARCv1.0.</title>
        <authorList>
            <person name="Hannum G.I."/>
            <person name="Koren S."/>
            <person name="Schroeder S.G."/>
            <person name="Chin S.C."/>
            <person name="Nonneman D.J."/>
            <person name="Becker S.A."/>
            <person name="Rosen B.D."/>
            <person name="Bickhart D.M."/>
            <person name="Putnam N.H."/>
            <person name="Green R.E."/>
            <person name="Tuggle C.K."/>
            <person name="Liu H."/>
            <person name="Rohrer G.A."/>
            <person name="Warr A."/>
            <person name="Hall R."/>
            <person name="Kim K."/>
            <person name="Hume D.A."/>
            <person name="Talbot R."/>
            <person name="Chow W."/>
            <person name="Howe K."/>
            <person name="Schwartz A.S."/>
            <person name="Watson M."/>
            <person name="Archibald A.L."/>
            <person name="Phillippy A.M."/>
            <person name="Smith T.P.L."/>
        </authorList>
    </citation>
    <scope>NUCLEOTIDE SEQUENCE [LARGE SCALE GENOMIC DNA]</scope>
</reference>
<dbReference type="Ensembl" id="ENSSSCT00065051473.1">
    <property type="protein sequence ID" value="ENSSSCP00065022343.1"/>
    <property type="gene ID" value="ENSSSCG00065037689.1"/>
</dbReference>
<dbReference type="InterPro" id="IPR042860">
    <property type="entry name" value="MIC25"/>
</dbReference>
<comment type="similarity">
    <text evidence="10">Belongs to the MICOS complex subunit Mic19 family. Metazoan Mic25 subfamily.</text>
</comment>
<comment type="subcellular location">
    <subcellularLocation>
        <location evidence="9">Mitochondrion inner membrane</location>
        <topology evidence="9">Lipid-anchor</topology>
    </subcellularLocation>
</comment>
<keyword evidence="2" id="KW-0519">Myristate</keyword>
<dbReference type="Proteomes" id="UP000694720">
    <property type="component" value="Unplaced"/>
</dbReference>
<keyword evidence="8" id="KW-0449">Lipoprotein</keyword>
<accession>A0A4X1TXE3</accession>
<proteinExistence type="inferred from homology"/>
<evidence type="ECO:0000256" key="3">
    <source>
        <dbReference type="ARBA" id="ARBA00022792"/>
    </source>
</evidence>
<feature type="region of interest" description="Disordered" evidence="12">
    <location>
        <begin position="1"/>
        <end position="21"/>
    </location>
</feature>
<keyword evidence="7" id="KW-1015">Disulfide bond</keyword>
<evidence type="ECO:0000256" key="12">
    <source>
        <dbReference type="SAM" id="MobiDB-lite"/>
    </source>
</evidence>
<keyword evidence="5" id="KW-0496">Mitochondrion</keyword>
<evidence type="ECO:0000256" key="8">
    <source>
        <dbReference type="ARBA" id="ARBA00023288"/>
    </source>
</evidence>
<evidence type="ECO:0008006" key="15">
    <source>
        <dbReference type="Google" id="ProtNLM"/>
    </source>
</evidence>
<evidence type="ECO:0000256" key="5">
    <source>
        <dbReference type="ARBA" id="ARBA00023128"/>
    </source>
</evidence>
<dbReference type="PANTHER" id="PTHR47609">
    <property type="entry name" value="MICOS COMPLEX SUBUNIT MIC25"/>
    <property type="match status" value="1"/>
</dbReference>
<evidence type="ECO:0000256" key="10">
    <source>
        <dbReference type="ARBA" id="ARBA00034480"/>
    </source>
</evidence>
<evidence type="ECO:0000256" key="11">
    <source>
        <dbReference type="SAM" id="Coils"/>
    </source>
</evidence>
<dbReference type="Ensembl" id="ENSSSCT00070024299.1">
    <property type="protein sequence ID" value="ENSSSCP00070020111.1"/>
    <property type="gene ID" value="ENSSSCG00070012417.1"/>
</dbReference>
<feature type="coiled-coil region" evidence="11">
    <location>
        <begin position="121"/>
        <end position="152"/>
    </location>
</feature>
<comment type="function">
    <text evidence="1">Component of the MICOS complex, a large protein complex of the mitochondrial inner membrane that plays crucial roles in the maintenance of crista junctions, inner membrane architecture, and formation of contact sites to the outer membrane.</text>
</comment>
<dbReference type="GO" id="GO:0061617">
    <property type="term" value="C:MICOS complex"/>
    <property type="evidence" value="ECO:0007669"/>
    <property type="project" value="InterPro"/>
</dbReference>
<evidence type="ECO:0000256" key="9">
    <source>
        <dbReference type="ARBA" id="ARBA00034476"/>
    </source>
</evidence>
<organism evidence="13 14">
    <name type="scientific">Sus scrofa</name>
    <name type="common">Pig</name>
    <dbReference type="NCBI Taxonomy" id="9823"/>
    <lineage>
        <taxon>Eukaryota</taxon>
        <taxon>Metazoa</taxon>
        <taxon>Chordata</taxon>
        <taxon>Craniata</taxon>
        <taxon>Vertebrata</taxon>
        <taxon>Euteleostomi</taxon>
        <taxon>Mammalia</taxon>
        <taxon>Eutheria</taxon>
        <taxon>Laurasiatheria</taxon>
        <taxon>Artiodactyla</taxon>
        <taxon>Suina</taxon>
        <taxon>Suidae</taxon>
        <taxon>Sus</taxon>
    </lineage>
</organism>